<organism evidence="1 2">
    <name type="scientific">Aquimarina atlantica</name>
    <dbReference type="NCBI Taxonomy" id="1317122"/>
    <lineage>
        <taxon>Bacteria</taxon>
        <taxon>Pseudomonadati</taxon>
        <taxon>Bacteroidota</taxon>
        <taxon>Flavobacteriia</taxon>
        <taxon>Flavobacteriales</taxon>
        <taxon>Flavobacteriaceae</taxon>
        <taxon>Aquimarina</taxon>
    </lineage>
</organism>
<evidence type="ECO:0000313" key="1">
    <source>
        <dbReference type="EMBL" id="EZH73655.1"/>
    </source>
</evidence>
<gene>
    <name evidence="1" type="ORF">ATO12_17110</name>
</gene>
<dbReference type="AlphaFoldDB" id="A0A023BUL0"/>
<protein>
    <recommendedName>
        <fullName evidence="3">DUF4177 domain-containing protein</fullName>
    </recommendedName>
</protein>
<proteinExistence type="predicted"/>
<accession>A0A023BUL0</accession>
<comment type="caution">
    <text evidence="1">The sequence shown here is derived from an EMBL/GenBank/DDBJ whole genome shotgun (WGS) entry which is preliminary data.</text>
</comment>
<dbReference type="Proteomes" id="UP000023541">
    <property type="component" value="Unassembled WGS sequence"/>
</dbReference>
<keyword evidence="2" id="KW-1185">Reference proteome</keyword>
<evidence type="ECO:0008006" key="3">
    <source>
        <dbReference type="Google" id="ProtNLM"/>
    </source>
</evidence>
<evidence type="ECO:0000313" key="2">
    <source>
        <dbReference type="Proteomes" id="UP000023541"/>
    </source>
</evidence>
<sequence>MNKTEFIKAKIEDDTLHYKSEKVFEEVSKVIERNNIDGYKVVSVTPLISGYNNHSDDENQSYGYGFSYTSGVIIVFEKINEI</sequence>
<dbReference type="OrthoDB" id="981448at2"/>
<reference evidence="1 2" key="1">
    <citation type="submission" date="2014-04" db="EMBL/GenBank/DDBJ databases">
        <title>Aquimarina sp. 22II-S11-z7 Genome Sequencing.</title>
        <authorList>
            <person name="Lai Q."/>
        </authorList>
    </citation>
    <scope>NUCLEOTIDE SEQUENCE [LARGE SCALE GENOMIC DNA]</scope>
    <source>
        <strain evidence="1 2">22II-S11-z7</strain>
    </source>
</reference>
<dbReference type="RefSeq" id="WP_034242396.1">
    <property type="nucleotide sequence ID" value="NZ_AQRA01000005.1"/>
</dbReference>
<name>A0A023BUL0_9FLAO</name>
<dbReference type="EMBL" id="AQRA01000005">
    <property type="protein sequence ID" value="EZH73655.1"/>
    <property type="molecule type" value="Genomic_DNA"/>
</dbReference>
<dbReference type="STRING" id="1317122.ATO12_17110"/>